<keyword evidence="2" id="KW-1185">Reference proteome</keyword>
<dbReference type="Proteomes" id="UP000184207">
    <property type="component" value="Unassembled WGS sequence"/>
</dbReference>
<name>A0A1M7SAX9_FERGO</name>
<evidence type="ECO:0000313" key="2">
    <source>
        <dbReference type="Proteomes" id="UP000184207"/>
    </source>
</evidence>
<dbReference type="PANTHER" id="PTHR36194:SF1">
    <property type="entry name" value="S-LAYER-LIKE PROTEIN"/>
    <property type="match status" value="1"/>
</dbReference>
<accession>A0A1M7SAX9</accession>
<protein>
    <recommendedName>
        <fullName evidence="3">PEGA domain-containing protein</fullName>
    </recommendedName>
</protein>
<evidence type="ECO:0000313" key="1">
    <source>
        <dbReference type="EMBL" id="SHN55697.1"/>
    </source>
</evidence>
<dbReference type="RefSeq" id="WP_072758391.1">
    <property type="nucleotide sequence ID" value="NZ_FRDJ01000003.1"/>
</dbReference>
<organism evidence="1 2">
    <name type="scientific">Fervidobacterium gondwanense DSM 13020</name>
    <dbReference type="NCBI Taxonomy" id="1121883"/>
    <lineage>
        <taxon>Bacteria</taxon>
        <taxon>Thermotogati</taxon>
        <taxon>Thermotogota</taxon>
        <taxon>Thermotogae</taxon>
        <taxon>Thermotogales</taxon>
        <taxon>Fervidobacteriaceae</taxon>
        <taxon>Fervidobacterium</taxon>
    </lineage>
</organism>
<dbReference type="OrthoDB" id="44512at2"/>
<reference evidence="2" key="1">
    <citation type="submission" date="2016-12" db="EMBL/GenBank/DDBJ databases">
        <authorList>
            <person name="Varghese N."/>
            <person name="Submissions S."/>
        </authorList>
    </citation>
    <scope>NUCLEOTIDE SEQUENCE [LARGE SCALE GENOMIC DNA]</scope>
    <source>
        <strain evidence="2">DSM 13020</strain>
    </source>
</reference>
<dbReference type="EMBL" id="FRDJ01000003">
    <property type="protein sequence ID" value="SHN55697.1"/>
    <property type="molecule type" value="Genomic_DNA"/>
</dbReference>
<dbReference type="STRING" id="1121883.SAMN02745226_00688"/>
<evidence type="ECO:0008006" key="3">
    <source>
        <dbReference type="Google" id="ProtNLM"/>
    </source>
</evidence>
<proteinExistence type="predicted"/>
<gene>
    <name evidence="1" type="ORF">SAMN02745226_00688</name>
</gene>
<sequence length="475" mass="53885">MRILRIILLLILTFQFSAFSLTIEAPSGSMVYYNGKLIGTIKEKSISFQATFPGELKVVKPGYVTFEKIITEDGTITVNLQLPAFLNITLSPQNSLVFIDNEMLKTESDSTSLRLQITPGVHEIKVIAPDFMQKSLKVELSPYEEKYLDISLKRTVTLKLTSDKPVKGAIINNMILDLPAQIEVLPGKYKLYLPQNFVKSIQEIEVPAYDEYSVNIDTSEFRKLSLSGKPEKAYVKIGNDIFKLPLEKLLPEGVYALEIFAEGFFPYKTVVNLKNDYTLFYSLQPVQEIAMSEIASDALFYDLYEVLFDGYERKLLQKRSWLTSIRERRTDKRELIWVGFSDGSLKRLPNTVPIVITSKINLYYDSIVFQGPGIIQVEKGSVVRFSDAKGVLEGRQFKAEKLTVIDDGTRCLVNIYSEQTCDVYWDNVFIGKTPIYLFVTTAGEHKISFVKNGITIENKVINIDSGVLNEIVLQK</sequence>
<dbReference type="AlphaFoldDB" id="A0A1M7SAX9"/>
<dbReference type="PANTHER" id="PTHR36194">
    <property type="entry name" value="S-LAYER-LIKE PROTEIN"/>
    <property type="match status" value="1"/>
</dbReference>